<dbReference type="OrthoDB" id="9804286at2"/>
<proteinExistence type="predicted"/>
<dbReference type="PANTHER" id="PTHR43267:SF3">
    <property type="entry name" value="THIF PROTEIN"/>
    <property type="match status" value="1"/>
</dbReference>
<dbReference type="PANTHER" id="PTHR43267">
    <property type="entry name" value="TRNA THREONYLCARBAMOYLADENOSINE DEHYDRATASE"/>
    <property type="match status" value="1"/>
</dbReference>
<dbReference type="GO" id="GO:0061503">
    <property type="term" value="F:tRNA threonylcarbamoyladenosine dehydratase"/>
    <property type="evidence" value="ECO:0007669"/>
    <property type="project" value="TreeGrafter"/>
</dbReference>
<gene>
    <name evidence="2" type="ORF">UF10_06940</name>
</gene>
<dbReference type="RefSeq" id="WP_106777070.1">
    <property type="nucleotide sequence ID" value="NZ_JYGE01000006.1"/>
</dbReference>
<organism evidence="2 3">
    <name type="scientific">Peptostreptococcus russellii</name>
    <dbReference type="NCBI Taxonomy" id="215200"/>
    <lineage>
        <taxon>Bacteria</taxon>
        <taxon>Bacillati</taxon>
        <taxon>Bacillota</taxon>
        <taxon>Clostridia</taxon>
        <taxon>Peptostreptococcales</taxon>
        <taxon>Peptostreptococcaceae</taxon>
        <taxon>Peptostreptococcus</taxon>
    </lineage>
</organism>
<protein>
    <submittedName>
        <fullName evidence="2">Thiamine biosynthesis protein ThiF</fullName>
    </submittedName>
</protein>
<sequence length="211" mass="23718">MLEDICLEEISKRNIKDSTDIFQSSRVCILGLGGLGSNIAVMLARSSIGTLHLIDFDDVEISNLNRQYYTLENIDMKKTQAIKNIIEKINPFVEVIIENTKITEKNIDNIIKDEKYIVEALDDADSKAMLVNKILESYPEKYIISASGMAGVGDSNGIKTKRVMKNLYICGDGFRDYEEYSGMMAPRVNLCAAHQANLVLELILEESKKKK</sequence>
<dbReference type="Gene3D" id="3.40.50.720">
    <property type="entry name" value="NAD(P)-binding Rossmann-like Domain"/>
    <property type="match status" value="1"/>
</dbReference>
<dbReference type="NCBIfam" id="NF006395">
    <property type="entry name" value="PRK08644.1"/>
    <property type="match status" value="1"/>
</dbReference>
<reference evidence="2" key="1">
    <citation type="thesis" date="2015" institute="Rutgers" country="The State University of New Jersey, 14 College Farm Rd., New Brunswick, NJ, USA">
        <title>Ammonia toxicity in bacteria and its implications for treatment of and resource recovery from highly nitrogenous organic wastes.</title>
        <authorList>
            <person name="Luther A.K."/>
        </authorList>
    </citation>
    <scope>NUCLEOTIDE SEQUENCE</scope>
    <source>
        <strain evidence="2">RT-10B</strain>
    </source>
</reference>
<keyword evidence="3" id="KW-1185">Reference proteome</keyword>
<feature type="domain" description="THIF-type NAD/FAD binding fold" evidence="1">
    <location>
        <begin position="20"/>
        <end position="206"/>
    </location>
</feature>
<dbReference type="NCBIfam" id="TIGR02354">
    <property type="entry name" value="thiF_fam2"/>
    <property type="match status" value="1"/>
</dbReference>
<accession>A0A2P7PZ95</accession>
<dbReference type="InterPro" id="IPR045886">
    <property type="entry name" value="ThiF/MoeB/HesA"/>
</dbReference>
<dbReference type="InterPro" id="IPR035985">
    <property type="entry name" value="Ubiquitin-activating_enz"/>
</dbReference>
<evidence type="ECO:0000313" key="2">
    <source>
        <dbReference type="EMBL" id="PSJ31015.1"/>
    </source>
</evidence>
<dbReference type="EMBL" id="JYGE01000006">
    <property type="protein sequence ID" value="PSJ31015.1"/>
    <property type="molecule type" value="Genomic_DNA"/>
</dbReference>
<dbReference type="GO" id="GO:0061504">
    <property type="term" value="P:cyclic threonylcarbamoyladenosine biosynthetic process"/>
    <property type="evidence" value="ECO:0007669"/>
    <property type="project" value="TreeGrafter"/>
</dbReference>
<dbReference type="InterPro" id="IPR012729">
    <property type="entry name" value="ThiF_fam2"/>
</dbReference>
<comment type="caution">
    <text evidence="2">The sequence shown here is derived from an EMBL/GenBank/DDBJ whole genome shotgun (WGS) entry which is preliminary data.</text>
</comment>
<dbReference type="AlphaFoldDB" id="A0A2P7PZ95"/>
<evidence type="ECO:0000313" key="3">
    <source>
        <dbReference type="Proteomes" id="UP000241434"/>
    </source>
</evidence>
<evidence type="ECO:0000259" key="1">
    <source>
        <dbReference type="Pfam" id="PF00899"/>
    </source>
</evidence>
<dbReference type="GO" id="GO:0008641">
    <property type="term" value="F:ubiquitin-like modifier activating enzyme activity"/>
    <property type="evidence" value="ECO:0007669"/>
    <property type="project" value="InterPro"/>
</dbReference>
<dbReference type="InterPro" id="IPR000594">
    <property type="entry name" value="ThiF_NAD_FAD-bd"/>
</dbReference>
<dbReference type="Pfam" id="PF00899">
    <property type="entry name" value="ThiF"/>
    <property type="match status" value="1"/>
</dbReference>
<name>A0A2P7PZ95_9FIRM</name>
<dbReference type="Proteomes" id="UP000241434">
    <property type="component" value="Unassembled WGS sequence"/>
</dbReference>
<dbReference type="SUPFAM" id="SSF69572">
    <property type="entry name" value="Activating enzymes of the ubiquitin-like proteins"/>
    <property type="match status" value="1"/>
</dbReference>